<keyword evidence="1" id="KW-0472">Membrane</keyword>
<dbReference type="Proteomes" id="UP000711736">
    <property type="component" value="Unassembled WGS sequence"/>
</dbReference>
<evidence type="ECO:0000313" key="2">
    <source>
        <dbReference type="EMBL" id="MBT1174508.1"/>
    </source>
</evidence>
<feature type="transmembrane region" description="Helical" evidence="1">
    <location>
        <begin position="104"/>
        <end position="126"/>
    </location>
</feature>
<evidence type="ECO:0000313" key="3">
    <source>
        <dbReference type="Proteomes" id="UP000711736"/>
    </source>
</evidence>
<dbReference type="RefSeq" id="WP_214375762.1">
    <property type="nucleotide sequence ID" value="NZ_JAFEJU010000002.1"/>
</dbReference>
<dbReference type="EMBL" id="JAFEJU010000002">
    <property type="protein sequence ID" value="MBT1174508.1"/>
    <property type="molecule type" value="Genomic_DNA"/>
</dbReference>
<feature type="transmembrane region" description="Helical" evidence="1">
    <location>
        <begin position="153"/>
        <end position="180"/>
    </location>
</feature>
<proteinExistence type="predicted"/>
<reference evidence="2 3" key="1">
    <citation type="journal article" date="2021" name="Environ. Microbiol.">
        <title>Genetic insights into the dark matter of the mammalian gut microbiota through targeted genome reconstruction.</title>
        <authorList>
            <person name="Lugli G.A."/>
            <person name="Alessandri G."/>
            <person name="Milani C."/>
            <person name="Viappiani A."/>
            <person name="Fontana F."/>
            <person name="Tarracchini C."/>
            <person name="Mancabelli L."/>
            <person name="Argentini C."/>
            <person name="Ruiz L."/>
            <person name="Margolles A."/>
            <person name="van Sinderen D."/>
            <person name="Turroni F."/>
            <person name="Ventura M."/>
        </authorList>
    </citation>
    <scope>NUCLEOTIDE SEQUENCE [LARGE SCALE GENOMIC DNA]</scope>
    <source>
        <strain evidence="2 3">LC6</strain>
    </source>
</reference>
<feature type="transmembrane region" description="Helical" evidence="1">
    <location>
        <begin position="192"/>
        <end position="214"/>
    </location>
</feature>
<evidence type="ECO:0000256" key="1">
    <source>
        <dbReference type="SAM" id="Phobius"/>
    </source>
</evidence>
<keyword evidence="3" id="KW-1185">Reference proteome</keyword>
<feature type="transmembrane region" description="Helical" evidence="1">
    <location>
        <begin position="47"/>
        <end position="68"/>
    </location>
</feature>
<name>A0ABS5UVX6_9BIFI</name>
<organism evidence="2 3">
    <name type="scientific">Bifidobacterium colobi</name>
    <dbReference type="NCBI Taxonomy" id="2809026"/>
    <lineage>
        <taxon>Bacteria</taxon>
        <taxon>Bacillati</taxon>
        <taxon>Actinomycetota</taxon>
        <taxon>Actinomycetes</taxon>
        <taxon>Bifidobacteriales</taxon>
        <taxon>Bifidobacteriaceae</taxon>
        <taxon>Bifidobacterium</taxon>
    </lineage>
</organism>
<keyword evidence="1" id="KW-1133">Transmembrane helix</keyword>
<keyword evidence="1" id="KW-0812">Transmembrane</keyword>
<accession>A0ABS5UVX6</accession>
<protein>
    <submittedName>
        <fullName evidence="2">Uncharacterized protein</fullName>
    </submittedName>
</protein>
<comment type="caution">
    <text evidence="2">The sequence shown here is derived from an EMBL/GenBank/DDBJ whole genome shotgun (WGS) entry which is preliminary data.</text>
</comment>
<gene>
    <name evidence="2" type="ORF">JS530_03115</name>
</gene>
<sequence>MEFFRYVFFMRFVLVGRLADGSVVYWDTFEHRAWKRLVKKKVKPGDTWIPVVVGLSVPYFAASLETMIRLVSAFLPYDPPIYGREDLFDYLMPPGMSYEEWDTYVALAIIWVTAFVAYWVFCSLVFGRMVNYEPATSAELAFAVGRRASRLRYVFGGPIIGVLCLASIWCIPVLAMYALLGQAYNLQLPFSFGMFMFLLFFSMSTLPIAAVRWFGPWDWRGHLTIHKSKSEKRGV</sequence>